<keyword evidence="1" id="KW-0812">Transmembrane</keyword>
<dbReference type="OrthoDB" id="1936937at2759"/>
<keyword evidence="3" id="KW-1185">Reference proteome</keyword>
<dbReference type="Gramene" id="TraesROB_scaffold_156219_01G000200.1">
    <property type="protein sequence ID" value="TraesROB_scaffold_156219_01G000200.1"/>
    <property type="gene ID" value="TraesROB_scaffold_156219_01G000200"/>
</dbReference>
<dbReference type="Proteomes" id="UP000019116">
    <property type="component" value="Chromosome 4A"/>
</dbReference>
<dbReference type="Gramene" id="TraesCS4A03G0708600.1">
    <property type="protein sequence ID" value="TraesCS4A03G0708600.1.CDS1"/>
    <property type="gene ID" value="TraesCS4A03G0708600"/>
</dbReference>
<dbReference type="PANTHER" id="PTHR31170">
    <property type="entry name" value="BNAC04G53230D PROTEIN"/>
    <property type="match status" value="1"/>
</dbReference>
<organism evidence="2">
    <name type="scientific">Triticum aestivum</name>
    <name type="common">Wheat</name>
    <dbReference type="NCBI Taxonomy" id="4565"/>
    <lineage>
        <taxon>Eukaryota</taxon>
        <taxon>Viridiplantae</taxon>
        <taxon>Streptophyta</taxon>
        <taxon>Embryophyta</taxon>
        <taxon>Tracheophyta</taxon>
        <taxon>Spermatophyta</taxon>
        <taxon>Magnoliopsida</taxon>
        <taxon>Liliopsida</taxon>
        <taxon>Poales</taxon>
        <taxon>Poaceae</taxon>
        <taxon>BOP clade</taxon>
        <taxon>Pooideae</taxon>
        <taxon>Triticodae</taxon>
        <taxon>Triticeae</taxon>
        <taxon>Triticinae</taxon>
        <taxon>Triticum</taxon>
    </lineage>
</organism>
<keyword evidence="1" id="KW-1133">Transmembrane helix</keyword>
<protein>
    <submittedName>
        <fullName evidence="2">Uncharacterized protein</fullName>
    </submittedName>
</protein>
<evidence type="ECO:0000313" key="3">
    <source>
        <dbReference type="Proteomes" id="UP000019116"/>
    </source>
</evidence>
<evidence type="ECO:0000313" key="2">
    <source>
        <dbReference type="EnsemblPlants" id="TraesCS4A02G274400.1.cds1"/>
    </source>
</evidence>
<dbReference type="Pfam" id="PF03140">
    <property type="entry name" value="DUF247"/>
    <property type="match status" value="1"/>
</dbReference>
<proteinExistence type="predicted"/>
<evidence type="ECO:0000256" key="1">
    <source>
        <dbReference type="SAM" id="Phobius"/>
    </source>
</evidence>
<reference evidence="2" key="1">
    <citation type="submission" date="2018-08" db="EMBL/GenBank/DDBJ databases">
        <authorList>
            <person name="Rossello M."/>
        </authorList>
    </citation>
    <scope>NUCLEOTIDE SEQUENCE [LARGE SCALE GENOMIC DNA]</scope>
    <source>
        <strain evidence="2">cv. Chinese Spring</strain>
    </source>
</reference>
<dbReference type="Gramene" id="TraesCS4A02G274400.1">
    <property type="protein sequence ID" value="TraesCS4A02G274400.1.cds1"/>
    <property type="gene ID" value="TraesCS4A02G274400"/>
</dbReference>
<dbReference type="Gramene" id="TraesCLE_scaffold_029340_01G000200.1">
    <property type="protein sequence ID" value="TraesCLE_scaffold_029340_01G000200.1"/>
    <property type="gene ID" value="TraesCLE_scaffold_029340_01G000200"/>
</dbReference>
<sequence>MYAILMDCLLKMDEDVRLLHQSGVLVNRMNDERKYAATGFFSRLCAEARTSANRNHLADVMEEVMRYHRGRWPRWRAALVTNPWVTTSLVASAVLLGLTVLQTYYTAVAYYKPTK</sequence>
<dbReference type="OMA" id="MENSFEM"/>
<dbReference type="EnsemblPlants" id="TraesCS4A02G274400.1">
    <property type="protein sequence ID" value="TraesCS4A02G274400.1.cds1"/>
    <property type="gene ID" value="TraesCS4A02G274400"/>
</dbReference>
<keyword evidence="1" id="KW-0472">Membrane</keyword>
<reference evidence="2" key="2">
    <citation type="submission" date="2018-10" db="UniProtKB">
        <authorList>
            <consortium name="EnsemblPlants"/>
        </authorList>
    </citation>
    <scope>IDENTIFICATION</scope>
</reference>
<accession>A0A3B6HWF2</accession>
<dbReference type="AlphaFoldDB" id="A0A3B6HWF2"/>
<name>A0A3B6HWF2_WHEAT</name>
<feature type="transmembrane region" description="Helical" evidence="1">
    <location>
        <begin position="89"/>
        <end position="111"/>
    </location>
</feature>
<dbReference type="STRING" id="4565.A0A3B6HWF2"/>
<dbReference type="PANTHER" id="PTHR31170:SF25">
    <property type="entry name" value="BNAA09G04570D PROTEIN"/>
    <property type="match status" value="1"/>
</dbReference>
<dbReference type="InterPro" id="IPR004158">
    <property type="entry name" value="DUF247_pln"/>
</dbReference>